<name>A0AAV9KT27_9SOLN</name>
<gene>
    <name evidence="2" type="ORF">R3W88_014943</name>
</gene>
<reference evidence="2 3" key="1">
    <citation type="submission" date="2023-10" db="EMBL/GenBank/DDBJ databases">
        <title>Genome-Wide Identification Analysis in wild type Solanum Pinnatisectum Reveals Some Genes Defensing Phytophthora Infestans.</title>
        <authorList>
            <person name="Sun C."/>
        </authorList>
    </citation>
    <scope>NUCLEOTIDE SEQUENCE [LARGE SCALE GENOMIC DNA]</scope>
    <source>
        <strain evidence="2">LQN</strain>
        <tissue evidence="2">Leaf</tissue>
    </source>
</reference>
<evidence type="ECO:0000259" key="1">
    <source>
        <dbReference type="Pfam" id="PF03101"/>
    </source>
</evidence>
<feature type="domain" description="FAR1" evidence="1">
    <location>
        <begin position="30"/>
        <end position="91"/>
    </location>
</feature>
<dbReference type="Pfam" id="PF03101">
    <property type="entry name" value="FAR1"/>
    <property type="match status" value="1"/>
</dbReference>
<comment type="caution">
    <text evidence="2">The sequence shown here is derived from an EMBL/GenBank/DDBJ whole genome shotgun (WGS) entry which is preliminary data.</text>
</comment>
<evidence type="ECO:0000313" key="3">
    <source>
        <dbReference type="Proteomes" id="UP001311915"/>
    </source>
</evidence>
<keyword evidence="3" id="KW-1185">Reference proteome</keyword>
<dbReference type="InterPro" id="IPR004330">
    <property type="entry name" value="FAR1_DNA_bnd_dom"/>
</dbReference>
<sequence>MEIGSSESQSECNLFIKLGIVFDSDEHAYDYYNEYVSTIGFSISKEYANKNKVQGHVTSRKFTCYKEGYRHKIKRDVVVQKHRQETRTGCLVHTIINPSFDCVARQVGGESFLGYPKRDQMNYLRNKRKESLKYGVTQDDGLITNVFWADGKMIRDYKIYGDIVSFDTTYRTNIEYRPLTLFVGLVRKWLYLVQPFYMKNQLNHLNEFLLYSLGLCLQINHKHFLLIKILLYLLLSH</sequence>
<dbReference type="PANTHER" id="PTHR47718:SF2">
    <property type="entry name" value="PROTEIN FAR1-RELATED SEQUENCE 5-LIKE"/>
    <property type="match status" value="1"/>
</dbReference>
<dbReference type="EMBL" id="JAWPEI010000009">
    <property type="protein sequence ID" value="KAK4716605.1"/>
    <property type="molecule type" value="Genomic_DNA"/>
</dbReference>
<dbReference type="Proteomes" id="UP001311915">
    <property type="component" value="Unassembled WGS sequence"/>
</dbReference>
<organism evidence="2 3">
    <name type="scientific">Solanum pinnatisectum</name>
    <name type="common">tansyleaf nightshade</name>
    <dbReference type="NCBI Taxonomy" id="50273"/>
    <lineage>
        <taxon>Eukaryota</taxon>
        <taxon>Viridiplantae</taxon>
        <taxon>Streptophyta</taxon>
        <taxon>Embryophyta</taxon>
        <taxon>Tracheophyta</taxon>
        <taxon>Spermatophyta</taxon>
        <taxon>Magnoliopsida</taxon>
        <taxon>eudicotyledons</taxon>
        <taxon>Gunneridae</taxon>
        <taxon>Pentapetalae</taxon>
        <taxon>asterids</taxon>
        <taxon>lamiids</taxon>
        <taxon>Solanales</taxon>
        <taxon>Solanaceae</taxon>
        <taxon>Solanoideae</taxon>
        <taxon>Solaneae</taxon>
        <taxon>Solanum</taxon>
    </lineage>
</organism>
<evidence type="ECO:0000313" key="2">
    <source>
        <dbReference type="EMBL" id="KAK4716605.1"/>
    </source>
</evidence>
<accession>A0AAV9KT27</accession>
<protein>
    <recommendedName>
        <fullName evidence="1">FAR1 domain-containing protein</fullName>
    </recommendedName>
</protein>
<dbReference type="PANTHER" id="PTHR47718">
    <property type="entry name" value="OS01G0519700 PROTEIN"/>
    <property type="match status" value="1"/>
</dbReference>
<proteinExistence type="predicted"/>
<dbReference type="AlphaFoldDB" id="A0AAV9KT27"/>